<sequence length="215" mass="24482">MQDSDEKEVRLFELSKKYSMTYPWLYYNFSKGGYLCKICETFGVKYSSAVSNNSNETPFVDLAVNWASGGGHPKRKLDKHGNSNRHKSALDKQLGYMSTKHKGTVLQQIKSVIAERNSLGRRLRNLTDMDKFDMDVFMNRTLKPLINDLINEIKEAMQVEPVLQAFGVLDPRNLPDNIEDLLGYGEADISVLSNHYGTAFRGHYQKAQKNGNSNY</sequence>
<evidence type="ECO:0000313" key="1">
    <source>
        <dbReference type="EMBL" id="CAG2234077.1"/>
    </source>
</evidence>
<organism evidence="1 2">
    <name type="scientific">Mytilus edulis</name>
    <name type="common">Blue mussel</name>
    <dbReference type="NCBI Taxonomy" id="6550"/>
    <lineage>
        <taxon>Eukaryota</taxon>
        <taxon>Metazoa</taxon>
        <taxon>Spiralia</taxon>
        <taxon>Lophotrochozoa</taxon>
        <taxon>Mollusca</taxon>
        <taxon>Bivalvia</taxon>
        <taxon>Autobranchia</taxon>
        <taxon>Pteriomorphia</taxon>
        <taxon>Mytilida</taxon>
        <taxon>Mytiloidea</taxon>
        <taxon>Mytilidae</taxon>
        <taxon>Mytilinae</taxon>
        <taxon>Mytilus</taxon>
    </lineage>
</organism>
<proteinExistence type="predicted"/>
<dbReference type="Proteomes" id="UP000683360">
    <property type="component" value="Unassembled WGS sequence"/>
</dbReference>
<name>A0A8S3TW91_MYTED</name>
<comment type="caution">
    <text evidence="1">The sequence shown here is derived from an EMBL/GenBank/DDBJ whole genome shotgun (WGS) entry which is preliminary data.</text>
</comment>
<gene>
    <name evidence="1" type="ORF">MEDL_46654</name>
</gene>
<keyword evidence="2" id="KW-1185">Reference proteome</keyword>
<dbReference type="AlphaFoldDB" id="A0A8S3TW91"/>
<protein>
    <submittedName>
        <fullName evidence="1">Uncharacterized protein</fullName>
    </submittedName>
</protein>
<accession>A0A8S3TW91</accession>
<reference evidence="1" key="1">
    <citation type="submission" date="2021-03" db="EMBL/GenBank/DDBJ databases">
        <authorList>
            <person name="Bekaert M."/>
        </authorList>
    </citation>
    <scope>NUCLEOTIDE SEQUENCE</scope>
</reference>
<dbReference type="EMBL" id="CAJPWZ010002222">
    <property type="protein sequence ID" value="CAG2234077.1"/>
    <property type="molecule type" value="Genomic_DNA"/>
</dbReference>
<evidence type="ECO:0000313" key="2">
    <source>
        <dbReference type="Proteomes" id="UP000683360"/>
    </source>
</evidence>